<dbReference type="Proteomes" id="UP000005730">
    <property type="component" value="Chromosome"/>
</dbReference>
<keyword evidence="4" id="KW-0346">Stress response</keyword>
<dbReference type="SUPFAM" id="SSF49764">
    <property type="entry name" value="HSP20-like chaperones"/>
    <property type="match status" value="1"/>
</dbReference>
<proteinExistence type="inferred from homology"/>
<dbReference type="InterPro" id="IPR002068">
    <property type="entry name" value="A-crystallin/Hsp20_dom"/>
</dbReference>
<keyword evidence="5" id="KW-1185">Reference proteome</keyword>
<evidence type="ECO:0000313" key="5">
    <source>
        <dbReference type="Proteomes" id="UP000005730"/>
    </source>
</evidence>
<dbReference type="OrthoDB" id="9811615at2"/>
<dbReference type="CDD" id="cd06464">
    <property type="entry name" value="ACD_sHsps-like"/>
    <property type="match status" value="1"/>
</dbReference>
<reference evidence="4 5" key="1">
    <citation type="submission" date="2011-10" db="EMBL/GenBank/DDBJ databases">
        <title>The Noncontiguous Finished genome of Thermanaerovibrio velox DSM 12556.</title>
        <authorList>
            <consortium name="US DOE Joint Genome Institute (JGI-PGF)"/>
            <person name="Lucas S."/>
            <person name="Copeland A."/>
            <person name="Lapidus A."/>
            <person name="Glavina del Rio T."/>
            <person name="Dalin E."/>
            <person name="Tice H."/>
            <person name="Bruce D."/>
            <person name="Goodwin L."/>
            <person name="Pitluck S."/>
            <person name="Peters L."/>
            <person name="Mikhailova N."/>
            <person name="Teshima H."/>
            <person name="Kyrpides N."/>
            <person name="Mavromatis K."/>
            <person name="Ivanova N."/>
            <person name="Markowitz V."/>
            <person name="Cheng J.-F."/>
            <person name="Hugenholtz P."/>
            <person name="Woyke T."/>
            <person name="Wu D."/>
            <person name="Spring S."/>
            <person name="Brambilla E.-M."/>
            <person name="Klenk H.-P."/>
            <person name="Eisen J.A."/>
        </authorList>
    </citation>
    <scope>NUCLEOTIDE SEQUENCE [LARGE SCALE GENOMIC DNA]</scope>
    <source>
        <strain evidence="4 5">DSM 12556</strain>
    </source>
</reference>
<evidence type="ECO:0000259" key="3">
    <source>
        <dbReference type="PROSITE" id="PS01031"/>
    </source>
</evidence>
<sequence>MWGIAPYGFNRRVRRLVDPEGFFDDVDRLFDGFFGSVSGMRGVEMYEEDGKLHLAVEAPGVDPSKVEIKVFKDRVALSSGEDAEERKEEGKTYYCRRTSRRLNYEIALPFQVDPEKASASFDNGMIKLVLPKEGAVEGRVLKLEAGN</sequence>
<dbReference type="EMBL" id="CM001377">
    <property type="protein sequence ID" value="EHM10910.1"/>
    <property type="molecule type" value="Genomic_DNA"/>
</dbReference>
<dbReference type="HOGENOM" id="CLU_046737_12_4_0"/>
<evidence type="ECO:0000313" key="4">
    <source>
        <dbReference type="EMBL" id="EHM10910.1"/>
    </source>
</evidence>
<name>H0UR73_9BACT</name>
<dbReference type="PROSITE" id="PS01031">
    <property type="entry name" value="SHSP"/>
    <property type="match status" value="1"/>
</dbReference>
<feature type="domain" description="SHSP" evidence="3">
    <location>
        <begin position="34"/>
        <end position="146"/>
    </location>
</feature>
<protein>
    <submittedName>
        <fullName evidence="4">Molecular chaperone (Small heat shock protein)</fullName>
    </submittedName>
</protein>
<dbReference type="Pfam" id="PF00011">
    <property type="entry name" value="HSP20"/>
    <property type="match status" value="1"/>
</dbReference>
<dbReference type="RefSeq" id="WP_006584404.1">
    <property type="nucleotide sequence ID" value="NZ_CM001377.1"/>
</dbReference>
<dbReference type="Gene3D" id="2.60.40.790">
    <property type="match status" value="1"/>
</dbReference>
<organism evidence="4 5">
    <name type="scientific">Thermanaerovibrio velox DSM 12556</name>
    <dbReference type="NCBI Taxonomy" id="926567"/>
    <lineage>
        <taxon>Bacteria</taxon>
        <taxon>Thermotogati</taxon>
        <taxon>Synergistota</taxon>
        <taxon>Synergistia</taxon>
        <taxon>Synergistales</taxon>
        <taxon>Synergistaceae</taxon>
        <taxon>Thermanaerovibrio</taxon>
    </lineage>
</organism>
<evidence type="ECO:0000256" key="1">
    <source>
        <dbReference type="PROSITE-ProRule" id="PRU00285"/>
    </source>
</evidence>
<dbReference type="eggNOG" id="COG0071">
    <property type="taxonomic scope" value="Bacteria"/>
</dbReference>
<accession>H0UR73</accession>
<dbReference type="InterPro" id="IPR008978">
    <property type="entry name" value="HSP20-like_chaperone"/>
</dbReference>
<dbReference type="STRING" id="926567.TheveDRAFT_1792"/>
<comment type="similarity">
    <text evidence="1 2">Belongs to the small heat shock protein (HSP20) family.</text>
</comment>
<evidence type="ECO:0000256" key="2">
    <source>
        <dbReference type="RuleBase" id="RU003616"/>
    </source>
</evidence>
<dbReference type="AlphaFoldDB" id="H0UR73"/>
<gene>
    <name evidence="4" type="ORF">TheveDRAFT_1792</name>
</gene>